<sequence length="889" mass="102122">MDYSPYPNKLTMLLDIMDNLPRLHLSSNHFKFLLWLLKQVGVQQVPSYDAFRKVQQDLTKICGSEPIECTSSMGNHFYVNDPREAIKRQFANPQVAPHINFYPEETDGPISEVWQADRWKEFDASDLTLMYSKNGKQFYVNEVAMLHDSRLVIPLLWVKRHGVLHADCNIVDVTASISANEFDCNYFEIVESFPDKKLPWQDLTSIPVMPNPKRELVGKDEDLYVVMIPVWSDDVSGNKSKQYNKHINLYMENSNLPAQLLQQEYFVNFLSTSPHATSPEQLAEIRKIVNDTQTNPIRCFNADTKRKCGVILRIPSLPADNPQQSEEASHIGTGNKLCRRCHVGGSHKEKESDTGYHALYYTGVLRSAAETKEVLKKQLKAAMTGVASRVEEIQTQTGTKDTVTEHWIAILLKRARETLSDNPRKKSDELVTELTEWLDGQPGEKMNPLLDISGLDPTQDTPVEILHTILLGIVKYVWFMFHSKLSEEQQRLFTTRLQSTDTDGLSVPPIRAAYMMQYRNALIGKHFKTLMQTMVFHVHDLVTPSEFEVIKAVGELRAIIWVPEIRNMDQYLVTIHNSTEIFECFNAVFRMCSILSNHQAPSRDIARKFASMDRLKHILSEGYWLYNGEWMEASLRVRQILKTDVMIQRHLGWVPPCNINYDTNASSVYNSAVQSNVWVNNKAVIAKSGDSCEFTIGRLREILSPDIAIDGDPDFILTIERFILGVERHPDFDMPVLSCPQEGTCDRFLVVEPQDVLFCISVQHDCRLAGCKPSGSRVVRQEWKDTSRRVAVISHEDDDNYIVNTHALHNAILLQDLLPRSLTSPTPLHQDRQKFHFDLAKDYRLTQEKKRKVTAEKRKQKKREEFKCRPVILMDRERESVVAMFQPQT</sequence>
<dbReference type="AlphaFoldDB" id="A0A4V4HCF1"/>
<protein>
    <submittedName>
        <fullName evidence="1">Uncharacterized protein</fullName>
    </submittedName>
</protein>
<name>A0A4V4HCF1_DENBC</name>
<proteinExistence type="predicted"/>
<dbReference type="PANTHER" id="PTHR31912:SF34">
    <property type="entry name" value="NOTOCHORD-RELATED PROTEIN"/>
    <property type="match status" value="1"/>
</dbReference>
<dbReference type="OrthoDB" id="2506088at2759"/>
<gene>
    <name evidence="1" type="ORF">K435DRAFT_823079</name>
</gene>
<accession>A0A4V4HCF1</accession>
<dbReference type="Proteomes" id="UP000297245">
    <property type="component" value="Unassembled WGS sequence"/>
</dbReference>
<dbReference type="PANTHER" id="PTHR31912">
    <property type="entry name" value="IP13529P"/>
    <property type="match status" value="1"/>
</dbReference>
<reference evidence="1 2" key="1">
    <citation type="journal article" date="2019" name="Nat. Ecol. Evol.">
        <title>Megaphylogeny resolves global patterns of mushroom evolution.</title>
        <authorList>
            <person name="Varga T."/>
            <person name="Krizsan K."/>
            <person name="Foldi C."/>
            <person name="Dima B."/>
            <person name="Sanchez-Garcia M."/>
            <person name="Sanchez-Ramirez S."/>
            <person name="Szollosi G.J."/>
            <person name="Szarkandi J.G."/>
            <person name="Papp V."/>
            <person name="Albert L."/>
            <person name="Andreopoulos W."/>
            <person name="Angelini C."/>
            <person name="Antonin V."/>
            <person name="Barry K.W."/>
            <person name="Bougher N.L."/>
            <person name="Buchanan P."/>
            <person name="Buyck B."/>
            <person name="Bense V."/>
            <person name="Catcheside P."/>
            <person name="Chovatia M."/>
            <person name="Cooper J."/>
            <person name="Damon W."/>
            <person name="Desjardin D."/>
            <person name="Finy P."/>
            <person name="Geml J."/>
            <person name="Haridas S."/>
            <person name="Hughes K."/>
            <person name="Justo A."/>
            <person name="Karasinski D."/>
            <person name="Kautmanova I."/>
            <person name="Kiss B."/>
            <person name="Kocsube S."/>
            <person name="Kotiranta H."/>
            <person name="LaButti K.M."/>
            <person name="Lechner B.E."/>
            <person name="Liimatainen K."/>
            <person name="Lipzen A."/>
            <person name="Lukacs Z."/>
            <person name="Mihaltcheva S."/>
            <person name="Morgado L.N."/>
            <person name="Niskanen T."/>
            <person name="Noordeloos M.E."/>
            <person name="Ohm R.A."/>
            <person name="Ortiz-Santana B."/>
            <person name="Ovrebo C."/>
            <person name="Racz N."/>
            <person name="Riley R."/>
            <person name="Savchenko A."/>
            <person name="Shiryaev A."/>
            <person name="Soop K."/>
            <person name="Spirin V."/>
            <person name="Szebenyi C."/>
            <person name="Tomsovsky M."/>
            <person name="Tulloss R.E."/>
            <person name="Uehling J."/>
            <person name="Grigoriev I.V."/>
            <person name="Vagvolgyi C."/>
            <person name="Papp T."/>
            <person name="Martin F.M."/>
            <person name="Miettinen O."/>
            <person name="Hibbett D.S."/>
            <person name="Nagy L.G."/>
        </authorList>
    </citation>
    <scope>NUCLEOTIDE SEQUENCE [LARGE SCALE GENOMIC DNA]</scope>
    <source>
        <strain evidence="1 2">CBS 962.96</strain>
    </source>
</reference>
<evidence type="ECO:0000313" key="2">
    <source>
        <dbReference type="Proteomes" id="UP000297245"/>
    </source>
</evidence>
<dbReference type="EMBL" id="ML179696">
    <property type="protein sequence ID" value="THU82965.1"/>
    <property type="molecule type" value="Genomic_DNA"/>
</dbReference>
<keyword evidence="2" id="KW-1185">Reference proteome</keyword>
<evidence type="ECO:0000313" key="1">
    <source>
        <dbReference type="EMBL" id="THU82965.1"/>
    </source>
</evidence>
<organism evidence="1 2">
    <name type="scientific">Dendrothele bispora (strain CBS 962.96)</name>
    <dbReference type="NCBI Taxonomy" id="1314807"/>
    <lineage>
        <taxon>Eukaryota</taxon>
        <taxon>Fungi</taxon>
        <taxon>Dikarya</taxon>
        <taxon>Basidiomycota</taxon>
        <taxon>Agaricomycotina</taxon>
        <taxon>Agaricomycetes</taxon>
        <taxon>Agaricomycetidae</taxon>
        <taxon>Agaricales</taxon>
        <taxon>Agaricales incertae sedis</taxon>
        <taxon>Dendrothele</taxon>
    </lineage>
</organism>